<reference evidence="2 3" key="1">
    <citation type="submission" date="2020-08" db="EMBL/GenBank/DDBJ databases">
        <title>Winogradskyella ouciana sp. nov., isolated from the hadal seawater of the Mariana Trench.</title>
        <authorList>
            <person name="He X."/>
        </authorList>
    </citation>
    <scope>NUCLEOTIDE SEQUENCE [LARGE SCALE GENOMIC DNA]</scope>
    <source>
        <strain evidence="2 3">KCTC 22026</strain>
    </source>
</reference>
<keyword evidence="1" id="KW-0472">Membrane</keyword>
<name>A0ABR6XYF4_9FLAO</name>
<keyword evidence="1" id="KW-0812">Transmembrane</keyword>
<evidence type="ECO:0000313" key="3">
    <source>
        <dbReference type="Proteomes" id="UP000607435"/>
    </source>
</evidence>
<keyword evidence="3" id="KW-1185">Reference proteome</keyword>
<evidence type="ECO:0008006" key="4">
    <source>
        <dbReference type="Google" id="ProtNLM"/>
    </source>
</evidence>
<evidence type="ECO:0000256" key="1">
    <source>
        <dbReference type="SAM" id="Phobius"/>
    </source>
</evidence>
<keyword evidence="1" id="KW-1133">Transmembrane helix</keyword>
<feature type="transmembrane region" description="Helical" evidence="1">
    <location>
        <begin position="23"/>
        <end position="41"/>
    </location>
</feature>
<dbReference type="EMBL" id="JACOME010000001">
    <property type="protein sequence ID" value="MBC3845501.1"/>
    <property type="molecule type" value="Genomic_DNA"/>
</dbReference>
<comment type="caution">
    <text evidence="2">The sequence shown here is derived from an EMBL/GenBank/DDBJ whole genome shotgun (WGS) entry which is preliminary data.</text>
</comment>
<evidence type="ECO:0000313" key="2">
    <source>
        <dbReference type="EMBL" id="MBC3845501.1"/>
    </source>
</evidence>
<dbReference type="RefSeq" id="WP_186844610.1">
    <property type="nucleotide sequence ID" value="NZ_JACOME010000001.1"/>
</dbReference>
<protein>
    <recommendedName>
        <fullName evidence="4">TonB family C-terminal domain-containing protein</fullName>
    </recommendedName>
</protein>
<gene>
    <name evidence="2" type="ORF">H6H04_03830</name>
</gene>
<organism evidence="2 3">
    <name type="scientific">Winogradskyella echinorum</name>
    <dbReference type="NCBI Taxonomy" id="538189"/>
    <lineage>
        <taxon>Bacteria</taxon>
        <taxon>Pseudomonadati</taxon>
        <taxon>Bacteroidota</taxon>
        <taxon>Flavobacteriia</taxon>
        <taxon>Flavobacteriales</taxon>
        <taxon>Flavobacteriaceae</taxon>
        <taxon>Winogradskyella</taxon>
    </lineage>
</organism>
<accession>A0ABR6XYF4</accession>
<sequence length="258" mass="29579">MLYSYILGNENSFLLHFIERHKALIITFLLTGIVVFSLFSIQLKQKGKLITESYYLLEPEPELTEEELQKFEDLTGPSTNKAFNEDQEYKNMMRNFKTVSSNDFERTTKALEEAKANDVQEETSLNKSYANSNAYALNSDETKSYKKLQDELNKRLENKKQADEHAKSKSTLTYSLKGRTLTYYKTPRYLCEYGGKIVVTIKVKGSGNVYDAYINGSSNSDNQCLIDHAIEYAKNVQFSTSDKKDQIGTITFLFRGKS</sequence>
<dbReference type="Proteomes" id="UP000607435">
    <property type="component" value="Unassembled WGS sequence"/>
</dbReference>
<proteinExistence type="predicted"/>